<dbReference type="STRING" id="2045.KR76_20720"/>
<proteinExistence type="predicted"/>
<dbReference type="Pfam" id="PF02566">
    <property type="entry name" value="OsmC"/>
    <property type="match status" value="1"/>
</dbReference>
<dbReference type="Gene3D" id="3.30.300.20">
    <property type="match status" value="1"/>
</dbReference>
<dbReference type="InterPro" id="IPR036102">
    <property type="entry name" value="OsmC/Ohrsf"/>
</dbReference>
<dbReference type="HOGENOM" id="CLU_1948018_0_0_11"/>
<dbReference type="SUPFAM" id="SSF82784">
    <property type="entry name" value="OsmC-like"/>
    <property type="match status" value="1"/>
</dbReference>
<dbReference type="GeneID" id="96611216"/>
<name>A0A0A1DML0_NOCSI</name>
<evidence type="ECO:0000313" key="1">
    <source>
        <dbReference type="EMBL" id="AIY18579.1"/>
    </source>
</evidence>
<dbReference type="eggNOG" id="COG1765">
    <property type="taxonomic scope" value="Bacteria"/>
</dbReference>
<sequence length="131" mass="13596">MADLSPFGVRAAAGTLRRGEGVVLPHAWTDDGVLAAPAANGAQVLHLSVALCVLNDTYREAERLGVPLAGVAVTADGGFDEAWSSTGIHYAVEVDSAGDPDRLTRLHAIVDEVAEIPRALRAGADVRRSAT</sequence>
<dbReference type="OrthoDB" id="1358603at2"/>
<accession>A0A0A1DML0</accession>
<dbReference type="InterPro" id="IPR003718">
    <property type="entry name" value="OsmC/Ohr_fam"/>
</dbReference>
<dbReference type="AlphaFoldDB" id="A0A0A1DML0"/>
<evidence type="ECO:0000313" key="2">
    <source>
        <dbReference type="Proteomes" id="UP000030300"/>
    </source>
</evidence>
<dbReference type="KEGG" id="psim:KR76_20720"/>
<organism evidence="1 2">
    <name type="scientific">Nocardioides simplex</name>
    <name type="common">Arthrobacter simplex</name>
    <dbReference type="NCBI Taxonomy" id="2045"/>
    <lineage>
        <taxon>Bacteria</taxon>
        <taxon>Bacillati</taxon>
        <taxon>Actinomycetota</taxon>
        <taxon>Actinomycetes</taxon>
        <taxon>Propionibacteriales</taxon>
        <taxon>Nocardioidaceae</taxon>
        <taxon>Pimelobacter</taxon>
    </lineage>
</organism>
<dbReference type="Proteomes" id="UP000030300">
    <property type="component" value="Chromosome"/>
</dbReference>
<protein>
    <submittedName>
        <fullName evidence="1">OsmC-like protein</fullName>
    </submittedName>
</protein>
<gene>
    <name evidence="1" type="ORF">KR76_20720</name>
</gene>
<keyword evidence="2" id="KW-1185">Reference proteome</keyword>
<dbReference type="InterPro" id="IPR015946">
    <property type="entry name" value="KH_dom-like_a/b"/>
</dbReference>
<reference evidence="1 2" key="1">
    <citation type="journal article" date="2015" name="Genome Announc.">
        <title>Complete Genome Sequence of Steroid-Transforming Nocardioides simplex VKM Ac-2033D.</title>
        <authorList>
            <person name="Shtratnikova V.Y."/>
            <person name="Schelkunov M.I."/>
            <person name="Pekov Y.A."/>
            <person name="Fokina V.V."/>
            <person name="Logacheva M.D."/>
            <person name="Sokolov S.L."/>
            <person name="Bragin E.Y."/>
            <person name="Ashapkin V.V."/>
            <person name="Donova M.V."/>
        </authorList>
    </citation>
    <scope>NUCLEOTIDE SEQUENCE [LARGE SCALE GENOMIC DNA]</scope>
    <source>
        <strain evidence="1 2">VKM Ac-2033D</strain>
    </source>
</reference>
<dbReference type="EMBL" id="CP009896">
    <property type="protein sequence ID" value="AIY18579.1"/>
    <property type="molecule type" value="Genomic_DNA"/>
</dbReference>
<dbReference type="RefSeq" id="WP_038680954.1">
    <property type="nucleotide sequence ID" value="NZ_BJMC01000010.1"/>
</dbReference>